<accession>A0AAV6YQK0</accession>
<name>A0AAV6YQK0_ENGPU</name>
<keyword evidence="1" id="KW-0472">Membrane</keyword>
<feature type="transmembrane region" description="Helical" evidence="1">
    <location>
        <begin position="7"/>
        <end position="31"/>
    </location>
</feature>
<dbReference type="PROSITE" id="PS51257">
    <property type="entry name" value="PROKAR_LIPOPROTEIN"/>
    <property type="match status" value="1"/>
</dbReference>
<organism evidence="2 3">
    <name type="scientific">Engystomops pustulosus</name>
    <name type="common">Tungara frog</name>
    <name type="synonym">Physalaemus pustulosus</name>
    <dbReference type="NCBI Taxonomy" id="76066"/>
    <lineage>
        <taxon>Eukaryota</taxon>
        <taxon>Metazoa</taxon>
        <taxon>Chordata</taxon>
        <taxon>Craniata</taxon>
        <taxon>Vertebrata</taxon>
        <taxon>Euteleostomi</taxon>
        <taxon>Amphibia</taxon>
        <taxon>Batrachia</taxon>
        <taxon>Anura</taxon>
        <taxon>Neobatrachia</taxon>
        <taxon>Hyloidea</taxon>
        <taxon>Leptodactylidae</taxon>
        <taxon>Leiuperinae</taxon>
        <taxon>Engystomops</taxon>
    </lineage>
</organism>
<comment type="caution">
    <text evidence="2">The sequence shown here is derived from an EMBL/GenBank/DDBJ whole genome shotgun (WGS) entry which is preliminary data.</text>
</comment>
<dbReference type="EMBL" id="WNYA01021951">
    <property type="protein sequence ID" value="KAG8538338.1"/>
    <property type="molecule type" value="Genomic_DNA"/>
</dbReference>
<proteinExistence type="predicted"/>
<reference evidence="2" key="1">
    <citation type="thesis" date="2020" institute="ProQuest LLC" country="789 East Eisenhower Parkway, Ann Arbor, MI, USA">
        <title>Comparative Genomics and Chromosome Evolution.</title>
        <authorList>
            <person name="Mudd A.B."/>
        </authorList>
    </citation>
    <scope>NUCLEOTIDE SEQUENCE</scope>
    <source>
        <strain evidence="2">237g6f4</strain>
        <tissue evidence="2">Blood</tissue>
    </source>
</reference>
<dbReference type="Proteomes" id="UP000824782">
    <property type="component" value="Unassembled WGS sequence"/>
</dbReference>
<keyword evidence="1" id="KW-0812">Transmembrane</keyword>
<sequence length="82" mass="9010">MYGCVRLRAIISFVAIFLLQSFVSISCYNILPACRSKYISGGEPVARGPEVELRAHYMGTLAITPGQGSPDRTYRLLQSQAV</sequence>
<evidence type="ECO:0000256" key="1">
    <source>
        <dbReference type="SAM" id="Phobius"/>
    </source>
</evidence>
<evidence type="ECO:0000313" key="3">
    <source>
        <dbReference type="Proteomes" id="UP000824782"/>
    </source>
</evidence>
<dbReference type="AlphaFoldDB" id="A0AAV6YQK0"/>
<protein>
    <submittedName>
        <fullName evidence="2">Uncharacterized protein</fullName>
    </submittedName>
</protein>
<keyword evidence="3" id="KW-1185">Reference proteome</keyword>
<evidence type="ECO:0000313" key="2">
    <source>
        <dbReference type="EMBL" id="KAG8538338.1"/>
    </source>
</evidence>
<keyword evidence="1" id="KW-1133">Transmembrane helix</keyword>
<gene>
    <name evidence="2" type="ORF">GDO81_022830</name>
</gene>